<dbReference type="EnsemblMetazoa" id="CJA16539.1">
    <property type="protein sequence ID" value="CJA16539.1"/>
    <property type="gene ID" value="WBGene00135743"/>
</dbReference>
<dbReference type="InterPro" id="IPR029021">
    <property type="entry name" value="Prot-tyrosine_phosphatase-like"/>
</dbReference>
<dbReference type="PROSITE" id="PS50055">
    <property type="entry name" value="TYR_PHOSPHATASE_PTP"/>
    <property type="match status" value="1"/>
</dbReference>
<proteinExistence type="predicted"/>
<name>A0A8R1I0Y6_CAEJA</name>
<evidence type="ECO:0000313" key="3">
    <source>
        <dbReference type="Proteomes" id="UP000005237"/>
    </source>
</evidence>
<dbReference type="Proteomes" id="UP000005237">
    <property type="component" value="Unassembled WGS sequence"/>
</dbReference>
<dbReference type="GO" id="GO:0004725">
    <property type="term" value="F:protein tyrosine phosphatase activity"/>
    <property type="evidence" value="ECO:0007669"/>
    <property type="project" value="InterPro"/>
</dbReference>
<reference evidence="3" key="1">
    <citation type="submission" date="2010-08" db="EMBL/GenBank/DDBJ databases">
        <authorList>
            <consortium name="Caenorhabditis japonica Sequencing Consortium"/>
            <person name="Wilson R.K."/>
        </authorList>
    </citation>
    <scope>NUCLEOTIDE SEQUENCE [LARGE SCALE GENOMIC DNA]</scope>
    <source>
        <strain evidence="3">DF5081</strain>
    </source>
</reference>
<dbReference type="AlphaFoldDB" id="A0A8R1I0Y6"/>
<accession>A0A8R1I0Y6</accession>
<reference evidence="2" key="2">
    <citation type="submission" date="2022-06" db="UniProtKB">
        <authorList>
            <consortium name="EnsemblMetazoa"/>
        </authorList>
    </citation>
    <scope>IDENTIFICATION</scope>
    <source>
        <strain evidence="2">DF5081</strain>
    </source>
</reference>
<dbReference type="InterPro" id="IPR000242">
    <property type="entry name" value="PTP_cat"/>
</dbReference>
<evidence type="ECO:0000313" key="2">
    <source>
        <dbReference type="EnsemblMetazoa" id="CJA16539.1"/>
    </source>
</evidence>
<keyword evidence="3" id="KW-1185">Reference proteome</keyword>
<sequence length="227" mass="26365">MQLQFEDVCECRHQPRCHHDYDVITLPGYHRTDEFMVGTWRHECEDLWRIAWEKKVQTIVSLNQRDGFWRKVQTCTYQDKEVQVQHGDNFVLLQKDEEQLCIRIVNVTRAELEADFWRKIENVQKQRLTYHDSPLLILAHKYAPSVSSDSTSNSTLSISMLFSDDTSLAYTICAATHLACQLETTGCVDVVQVLSAYTQRQCGIFSSRQDIEVIYEKILQLVGGTRV</sequence>
<protein>
    <submittedName>
        <fullName evidence="2">Tyrosine-protein phosphatase domain-containing protein</fullName>
    </submittedName>
</protein>
<organism evidence="2 3">
    <name type="scientific">Caenorhabditis japonica</name>
    <dbReference type="NCBI Taxonomy" id="281687"/>
    <lineage>
        <taxon>Eukaryota</taxon>
        <taxon>Metazoa</taxon>
        <taxon>Ecdysozoa</taxon>
        <taxon>Nematoda</taxon>
        <taxon>Chromadorea</taxon>
        <taxon>Rhabditida</taxon>
        <taxon>Rhabditina</taxon>
        <taxon>Rhabditomorpha</taxon>
        <taxon>Rhabditoidea</taxon>
        <taxon>Rhabditidae</taxon>
        <taxon>Peloderinae</taxon>
        <taxon>Caenorhabditis</taxon>
    </lineage>
</organism>
<dbReference type="Gene3D" id="3.90.190.10">
    <property type="entry name" value="Protein tyrosine phosphatase superfamily"/>
    <property type="match status" value="1"/>
</dbReference>
<dbReference type="SUPFAM" id="SSF52799">
    <property type="entry name" value="(Phosphotyrosine protein) phosphatases II"/>
    <property type="match status" value="1"/>
</dbReference>
<evidence type="ECO:0000259" key="1">
    <source>
        <dbReference type="PROSITE" id="PS50055"/>
    </source>
</evidence>
<feature type="domain" description="Tyrosine-protein phosphatase" evidence="1">
    <location>
        <begin position="1"/>
        <end position="221"/>
    </location>
</feature>
<dbReference type="Pfam" id="PF00102">
    <property type="entry name" value="Y_phosphatase"/>
    <property type="match status" value="1"/>
</dbReference>